<organism evidence="1 2">
    <name type="scientific">Pseudomonas syringae pv. papulans</name>
    <dbReference type="NCBI Taxonomy" id="83963"/>
    <lineage>
        <taxon>Bacteria</taxon>
        <taxon>Pseudomonadati</taxon>
        <taxon>Pseudomonadota</taxon>
        <taxon>Gammaproteobacteria</taxon>
        <taxon>Pseudomonadales</taxon>
        <taxon>Pseudomonadaceae</taxon>
        <taxon>Pseudomonas</taxon>
        <taxon>Pseudomonas syringae</taxon>
    </lineage>
</organism>
<proteinExistence type="predicted"/>
<dbReference type="AlphaFoldDB" id="A0A0P9X0I4"/>
<sequence length="108" mass="12446">MDFTLTYWTRLREGKTTLMMRKTETGWHISGETILGDTDPDGAQILEANLNQDHVTFPDSVGSFLGFVWKQLHCDEIDAERAQIMIYEIGDWITACERSQPEWNGYNS</sequence>
<protein>
    <submittedName>
        <fullName evidence="1">Uncharacterized protein</fullName>
    </submittedName>
</protein>
<evidence type="ECO:0000313" key="2">
    <source>
        <dbReference type="Proteomes" id="UP001162155"/>
    </source>
</evidence>
<dbReference type="Gene3D" id="3.30.2210.10">
    <property type="entry name" value="Integron cassette protein superfamily"/>
    <property type="match status" value="1"/>
</dbReference>
<evidence type="ECO:0000313" key="1">
    <source>
        <dbReference type="EMBL" id="MDH4625743.1"/>
    </source>
</evidence>
<dbReference type="EMBL" id="JAFFRZ010000004">
    <property type="protein sequence ID" value="MDH4625743.1"/>
    <property type="molecule type" value="Genomic_DNA"/>
</dbReference>
<name>A0A0P9X0I4_PSESX</name>
<dbReference type="Proteomes" id="UP001162155">
    <property type="component" value="Unassembled WGS sequence"/>
</dbReference>
<dbReference type="InterPro" id="IPR048474">
    <property type="entry name" value="M1E1E6-like_sf"/>
</dbReference>
<reference evidence="1" key="1">
    <citation type="submission" date="2021-02" db="EMBL/GenBank/DDBJ databases">
        <title>Genome analysis of blister spot of apple pathogen from New York area.</title>
        <authorList>
            <person name="Kandel P."/>
            <person name="Hockett K.L."/>
            <person name="Santander R."/>
            <person name="Acimovic S."/>
        </authorList>
    </citation>
    <scope>NUCLEOTIDE SEQUENCE</scope>
    <source>
        <strain evidence="1">PSP1</strain>
    </source>
</reference>
<dbReference type="RefSeq" id="WP_044310719.1">
    <property type="nucleotide sequence ID" value="NZ_JAFFRY010000062.1"/>
</dbReference>
<gene>
    <name evidence="1" type="ORF">JW322_29295</name>
</gene>
<comment type="caution">
    <text evidence="1">The sequence shown here is derived from an EMBL/GenBank/DDBJ whole genome shotgun (WGS) entry which is preliminary data.</text>
</comment>
<accession>A0A0P9X0I4</accession>